<dbReference type="SUPFAM" id="SSF53756">
    <property type="entry name" value="UDP-Glycosyltransferase/glycogen phosphorylase"/>
    <property type="match status" value="1"/>
</dbReference>
<gene>
    <name evidence="2" type="primary">glgA_33</name>
    <name evidence="2" type="ORF">SDC9_197198</name>
</gene>
<dbReference type="AlphaFoldDB" id="A0A645IF50"/>
<feature type="domain" description="Glycosyl transferase family 1" evidence="1">
    <location>
        <begin position="2"/>
        <end position="149"/>
    </location>
</feature>
<dbReference type="Gene3D" id="3.40.50.2000">
    <property type="entry name" value="Glycogen Phosphorylase B"/>
    <property type="match status" value="1"/>
</dbReference>
<dbReference type="EC" id="2.4.1.21" evidence="2"/>
<organism evidence="2">
    <name type="scientific">bioreactor metagenome</name>
    <dbReference type="NCBI Taxonomy" id="1076179"/>
    <lineage>
        <taxon>unclassified sequences</taxon>
        <taxon>metagenomes</taxon>
        <taxon>ecological metagenomes</taxon>
    </lineage>
</organism>
<dbReference type="GO" id="GO:0009011">
    <property type="term" value="F:alpha-1,4-glucan glucosyltransferase (ADP-glucose donor) activity"/>
    <property type="evidence" value="ECO:0007669"/>
    <property type="project" value="UniProtKB-EC"/>
</dbReference>
<dbReference type="Pfam" id="PF00534">
    <property type="entry name" value="Glycos_transf_1"/>
    <property type="match status" value="1"/>
</dbReference>
<evidence type="ECO:0000259" key="1">
    <source>
        <dbReference type="Pfam" id="PF00534"/>
    </source>
</evidence>
<name>A0A645IF50_9ZZZZ</name>
<dbReference type="InterPro" id="IPR001296">
    <property type="entry name" value="Glyco_trans_1"/>
</dbReference>
<dbReference type="PANTHER" id="PTHR45825:SF11">
    <property type="entry name" value="ALPHA AMYLASE DOMAIN-CONTAINING PROTEIN"/>
    <property type="match status" value="1"/>
</dbReference>
<accession>A0A645IF50</accession>
<proteinExistence type="predicted"/>
<sequence length="179" mass="20604">MTEQKGFDLLIRILENFLWNNKIKIAIVGSGEPNYQNYFNYIKAKYPFASIVYIGYNEPLSHKVYAASDFLLVPSRFEPCGLTQMYAMKYGSLPVVRATGGLADTVKEFIPHTQQGNGFVFWNYNAHDFEFAINRALTVYNDSKMLKKARLNAMNEDFSSSKSALKYIECFNWSLEKIK</sequence>
<evidence type="ECO:0000313" key="2">
    <source>
        <dbReference type="EMBL" id="MPN49576.1"/>
    </source>
</evidence>
<reference evidence="2" key="1">
    <citation type="submission" date="2019-08" db="EMBL/GenBank/DDBJ databases">
        <authorList>
            <person name="Kucharzyk K."/>
            <person name="Murdoch R.W."/>
            <person name="Higgins S."/>
            <person name="Loffler F."/>
        </authorList>
    </citation>
    <scope>NUCLEOTIDE SEQUENCE</scope>
</reference>
<keyword evidence="2" id="KW-0328">Glycosyltransferase</keyword>
<comment type="caution">
    <text evidence="2">The sequence shown here is derived from an EMBL/GenBank/DDBJ whole genome shotgun (WGS) entry which is preliminary data.</text>
</comment>
<dbReference type="PANTHER" id="PTHR45825">
    <property type="entry name" value="GRANULE-BOUND STARCH SYNTHASE 1, CHLOROPLASTIC/AMYLOPLASTIC"/>
    <property type="match status" value="1"/>
</dbReference>
<dbReference type="EMBL" id="VSSQ01112949">
    <property type="protein sequence ID" value="MPN49576.1"/>
    <property type="molecule type" value="Genomic_DNA"/>
</dbReference>
<keyword evidence="2" id="KW-0808">Transferase</keyword>
<protein>
    <submittedName>
        <fullName evidence="2">Glycogen synthase</fullName>
        <ecNumber evidence="2">2.4.1.21</ecNumber>
    </submittedName>
</protein>